<feature type="transmembrane region" description="Helical" evidence="11">
    <location>
        <begin position="342"/>
        <end position="367"/>
    </location>
</feature>
<feature type="transmembrane region" description="Helical" evidence="11">
    <location>
        <begin position="477"/>
        <end position="494"/>
    </location>
</feature>
<dbReference type="SUPFAM" id="SSF161070">
    <property type="entry name" value="SNF-like"/>
    <property type="match status" value="1"/>
</dbReference>
<protein>
    <recommendedName>
        <fullName evidence="9">Transporter</fullName>
    </recommendedName>
</protein>
<keyword evidence="8" id="KW-0325">Glycoprotein</keyword>
<keyword evidence="12" id="KW-1185">Reference proteome</keyword>
<evidence type="ECO:0000313" key="12">
    <source>
        <dbReference type="Proteomes" id="UP000695022"/>
    </source>
</evidence>
<dbReference type="InterPro" id="IPR000175">
    <property type="entry name" value="Na/ntran_symport"/>
</dbReference>
<feature type="transmembrane region" description="Helical" evidence="11">
    <location>
        <begin position="401"/>
        <end position="421"/>
    </location>
</feature>
<accession>A0ABM1E3L0</accession>
<evidence type="ECO:0000256" key="8">
    <source>
        <dbReference type="ARBA" id="ARBA00023180"/>
    </source>
</evidence>
<gene>
    <name evidence="13" type="primary">LOC106808535</name>
</gene>
<evidence type="ECO:0000256" key="3">
    <source>
        <dbReference type="ARBA" id="ARBA00022448"/>
    </source>
</evidence>
<feature type="transmembrane region" description="Helical" evidence="11">
    <location>
        <begin position="127"/>
        <end position="154"/>
    </location>
</feature>
<name>A0ABM1E3L0_PRICU</name>
<dbReference type="InterPro" id="IPR037272">
    <property type="entry name" value="SNS_sf"/>
</dbReference>
<feature type="transmembrane region" description="Helical" evidence="11">
    <location>
        <begin position="85"/>
        <end position="106"/>
    </location>
</feature>
<comment type="subcellular location">
    <subcellularLocation>
        <location evidence="1">Membrane</location>
        <topology evidence="1">Multi-pass membrane protein</topology>
    </subcellularLocation>
</comment>
<feature type="transmembrane region" description="Helical" evidence="11">
    <location>
        <begin position="262"/>
        <end position="285"/>
    </location>
</feature>
<feature type="region of interest" description="Disordered" evidence="10">
    <location>
        <begin position="1"/>
        <end position="40"/>
    </location>
</feature>
<feature type="transmembrane region" description="Helical" evidence="11">
    <location>
        <begin position="558"/>
        <end position="578"/>
    </location>
</feature>
<sequence length="631" mass="71111">MTKKQYPIESLSYTAADPDRYGARPGPPPPYSNGDVDPTVQDEDDRGIWGSQWEFLLSCIGLSVGIGNVWRFPYLAYDNGGGAFLIPYIIVLLLVGKPMYYMELALGQYGGEAPLTIFSCVPIAKGVGAAMVMVSLIVAIYYNVIMSYTLYYMFASMQKVLPWTTCNNEWNTKYCYVRGENITYFTNLIANTSLTLKTAAEEYYNNKVLGANVIEDGVEVSSYNIANLGPIKWDVVLCLLLSWIVVFACLMKGIKSSGKVVYFTATFPYVILLILLIRGCTLTGAKNGILYFLTPTWDKLKDITVWRNALGQMFFSLSVGWGCLIMFASYNKFRHNCYRDAIIVSSLDTITSIIAGFVVFTVLGAMADDLQTDVRDVVKGGPGLAFVAYPEAVARLPVPQLWSIIFFFMLYTLGLDSEFALLECVMSSMTDQFRPLRRHKFTFTLVFCIACFFIAMPSTTHGGQYVWGLMDKYGGDFAVLLIAFFEIVALMWVYGFRNFSQDIAHMLGHKPGWYWIVCWVFISPVLIILVFAAAMYYYKPLTSDGFIYYPPWADGVGWLLAMLSLIQIPLWAIVMIFVQEGTLSQKFRAAITKTEHYDHRLRRHGDTYAETHGMVNVDNKNVAYDNPAARY</sequence>
<evidence type="ECO:0000256" key="10">
    <source>
        <dbReference type="SAM" id="MobiDB-lite"/>
    </source>
</evidence>
<dbReference type="PROSITE" id="PS00754">
    <property type="entry name" value="NA_NEUROTRAN_SYMP_2"/>
    <property type="match status" value="1"/>
</dbReference>
<dbReference type="PROSITE" id="PS00610">
    <property type="entry name" value="NA_NEUROTRAN_SYMP_1"/>
    <property type="match status" value="1"/>
</dbReference>
<dbReference type="PANTHER" id="PTHR11616:SF321">
    <property type="entry name" value="SODIUM-DEPENDENT NUTRIENT AMINO ACID TRANSPORTER 1-RELATED"/>
    <property type="match status" value="1"/>
</dbReference>
<feature type="transmembrane region" description="Helical" evidence="11">
    <location>
        <begin position="514"/>
        <end position="538"/>
    </location>
</feature>
<comment type="similarity">
    <text evidence="2 9">Belongs to the sodium:neurotransmitter symporter (SNF) (TC 2.A.22) family.</text>
</comment>
<evidence type="ECO:0000256" key="11">
    <source>
        <dbReference type="SAM" id="Phobius"/>
    </source>
</evidence>
<evidence type="ECO:0000256" key="2">
    <source>
        <dbReference type="ARBA" id="ARBA00006459"/>
    </source>
</evidence>
<keyword evidence="5 9" id="KW-0769">Symport</keyword>
<keyword evidence="3 9" id="KW-0813">Transport</keyword>
<keyword evidence="4 9" id="KW-0812">Transmembrane</keyword>
<evidence type="ECO:0000256" key="1">
    <source>
        <dbReference type="ARBA" id="ARBA00004141"/>
    </source>
</evidence>
<proteinExistence type="inferred from homology"/>
<evidence type="ECO:0000256" key="7">
    <source>
        <dbReference type="ARBA" id="ARBA00023136"/>
    </source>
</evidence>
<dbReference type="NCBIfam" id="NF037979">
    <property type="entry name" value="Na_transp"/>
    <property type="match status" value="1"/>
</dbReference>
<reference evidence="13" key="1">
    <citation type="submission" date="2025-08" db="UniProtKB">
        <authorList>
            <consortium name="RefSeq"/>
        </authorList>
    </citation>
    <scope>IDENTIFICATION</scope>
</reference>
<evidence type="ECO:0000313" key="13">
    <source>
        <dbReference type="RefSeq" id="XP_014666781.1"/>
    </source>
</evidence>
<keyword evidence="6 11" id="KW-1133">Transmembrane helix</keyword>
<feature type="transmembrane region" description="Helical" evidence="11">
    <location>
        <begin position="305"/>
        <end position="330"/>
    </location>
</feature>
<organism evidence="12 13">
    <name type="scientific">Priapulus caudatus</name>
    <name type="common">Priapulid worm</name>
    <dbReference type="NCBI Taxonomy" id="37621"/>
    <lineage>
        <taxon>Eukaryota</taxon>
        <taxon>Metazoa</taxon>
        <taxon>Ecdysozoa</taxon>
        <taxon>Scalidophora</taxon>
        <taxon>Priapulida</taxon>
        <taxon>Priapulimorpha</taxon>
        <taxon>Priapulimorphida</taxon>
        <taxon>Priapulidae</taxon>
        <taxon>Priapulus</taxon>
    </lineage>
</organism>
<evidence type="ECO:0000256" key="5">
    <source>
        <dbReference type="ARBA" id="ARBA00022847"/>
    </source>
</evidence>
<dbReference type="RefSeq" id="XP_014666781.1">
    <property type="nucleotide sequence ID" value="XM_014811295.1"/>
</dbReference>
<dbReference type="GeneID" id="106808535"/>
<dbReference type="PROSITE" id="PS50267">
    <property type="entry name" value="NA_NEUROTRAN_SYMP_3"/>
    <property type="match status" value="1"/>
</dbReference>
<dbReference type="Proteomes" id="UP000695022">
    <property type="component" value="Unplaced"/>
</dbReference>
<dbReference type="PANTHER" id="PTHR11616">
    <property type="entry name" value="SODIUM/CHLORIDE DEPENDENT TRANSPORTER"/>
    <property type="match status" value="1"/>
</dbReference>
<keyword evidence="7 11" id="KW-0472">Membrane</keyword>
<dbReference type="PRINTS" id="PR00176">
    <property type="entry name" value="NANEUSMPORT"/>
</dbReference>
<evidence type="ECO:0000256" key="4">
    <source>
        <dbReference type="ARBA" id="ARBA00022692"/>
    </source>
</evidence>
<evidence type="ECO:0000256" key="6">
    <source>
        <dbReference type="ARBA" id="ARBA00022989"/>
    </source>
</evidence>
<dbReference type="Pfam" id="PF00209">
    <property type="entry name" value="SNF"/>
    <property type="match status" value="1"/>
</dbReference>
<evidence type="ECO:0000256" key="9">
    <source>
        <dbReference type="RuleBase" id="RU003732"/>
    </source>
</evidence>
<feature type="transmembrane region" description="Helical" evidence="11">
    <location>
        <begin position="441"/>
        <end position="457"/>
    </location>
</feature>